<protein>
    <submittedName>
        <fullName evidence="1">Uncharacterized protein</fullName>
    </submittedName>
</protein>
<dbReference type="Ensembl" id="ENSPKIT00000005202.1">
    <property type="protein sequence ID" value="ENSPKIP00000024495.1"/>
    <property type="gene ID" value="ENSPKIG00000007730.1"/>
</dbReference>
<dbReference type="Proteomes" id="UP000261540">
    <property type="component" value="Unplaced"/>
</dbReference>
<dbReference type="GO" id="GO:0005819">
    <property type="term" value="C:spindle"/>
    <property type="evidence" value="ECO:0007669"/>
    <property type="project" value="TreeGrafter"/>
</dbReference>
<reference evidence="1" key="2">
    <citation type="submission" date="2025-09" db="UniProtKB">
        <authorList>
            <consortium name="Ensembl"/>
        </authorList>
    </citation>
    <scope>IDENTIFICATION</scope>
</reference>
<dbReference type="InterPro" id="IPR039269">
    <property type="entry name" value="ANKFN1"/>
</dbReference>
<keyword evidence="2" id="KW-1185">Reference proteome</keyword>
<dbReference type="PANTHER" id="PTHR21437:SF2">
    <property type="entry name" value="ANKYRIN REPEAT AND FIBRONECTIN TYPE-III DOMAIN-CONTAINING PROTEIN 1-LIKE"/>
    <property type="match status" value="1"/>
</dbReference>
<dbReference type="GO" id="GO:0061172">
    <property type="term" value="P:regulation of establishment of bipolar cell polarity"/>
    <property type="evidence" value="ECO:0007669"/>
    <property type="project" value="TreeGrafter"/>
</dbReference>
<dbReference type="AlphaFoldDB" id="A0A3B3S2Y5"/>
<dbReference type="PANTHER" id="PTHR21437">
    <property type="entry name" value="WIDE AWAKE"/>
    <property type="match status" value="1"/>
</dbReference>
<dbReference type="GO" id="GO:0000132">
    <property type="term" value="P:establishment of mitotic spindle orientation"/>
    <property type="evidence" value="ECO:0007669"/>
    <property type="project" value="TreeGrafter"/>
</dbReference>
<evidence type="ECO:0000313" key="1">
    <source>
        <dbReference type="Ensembl" id="ENSPKIP00000024495.1"/>
    </source>
</evidence>
<proteinExistence type="predicted"/>
<dbReference type="STRING" id="1676925.ENSPKIP00000024495"/>
<organism evidence="1 2">
    <name type="scientific">Paramormyrops kingsleyae</name>
    <dbReference type="NCBI Taxonomy" id="1676925"/>
    <lineage>
        <taxon>Eukaryota</taxon>
        <taxon>Metazoa</taxon>
        <taxon>Chordata</taxon>
        <taxon>Craniata</taxon>
        <taxon>Vertebrata</taxon>
        <taxon>Euteleostomi</taxon>
        <taxon>Actinopterygii</taxon>
        <taxon>Neopterygii</taxon>
        <taxon>Teleostei</taxon>
        <taxon>Osteoglossocephala</taxon>
        <taxon>Osteoglossomorpha</taxon>
        <taxon>Osteoglossiformes</taxon>
        <taxon>Mormyridae</taxon>
        <taxon>Paramormyrops</taxon>
    </lineage>
</organism>
<sequence>MLLLLPPSEEFSATPRLPEDSQKPGLTLPLQIFELVHFWTYEKEFLSEYCQAWVRLELDGHLSQQALREALDSKEIEEAKDRLSHITRLSQSLDATWREMRWITDAMQCVRSKHSLGMVPLASVMRGELRVQPAVQHEACNMEGTCHPRLATPESRREHQSSGPVPVEGAGAVQEAASGEDGITEKPEEVYLADSGRQPYRALQTQGRTQSAVHNGACQSPLSTDGCRSPFAAQSDAALQLEANKNGGMTDTYDGLGLGNNMGDVSYRLGESGLQEHRCQPKSGHSKDASRYIDYYHQSVIKMSEHQAPGDEPNPREIPEFGEDGGIWDCFGDLASRSDPGDFLLDEVTPRKKLPARSLVEWVSTCTPQS</sequence>
<evidence type="ECO:0000313" key="2">
    <source>
        <dbReference type="Proteomes" id="UP000261540"/>
    </source>
</evidence>
<reference evidence="1" key="1">
    <citation type="submission" date="2025-08" db="UniProtKB">
        <authorList>
            <consortium name="Ensembl"/>
        </authorList>
    </citation>
    <scope>IDENTIFICATION</scope>
</reference>
<dbReference type="GeneTree" id="ENSGT00940000159856"/>
<accession>A0A3B3S2Y5</accession>
<name>A0A3B3S2Y5_9TELE</name>